<sequence>MIQVEANMTDSDSKYIAEIEFMTEEAEELSEKITCYTRSNTRSDTRSDTFKRQYWPLVKCITIKVPNSKDLLEHVVLVDLPGNGDCNKSRDEMWKSFVGNCSAVWIVSDISRATSEKESWEILDSTVSLFGPGGECRSISFICTKTDDIEENQKADARTCILRRNETTKKLVRDKFNKQK</sequence>
<evidence type="ECO:0000313" key="1">
    <source>
        <dbReference type="Ensembl" id="ENSHHUP00000084854.1"/>
    </source>
</evidence>
<dbReference type="Proteomes" id="UP000314982">
    <property type="component" value="Unassembled WGS sequence"/>
</dbReference>
<dbReference type="GO" id="GO:0003924">
    <property type="term" value="F:GTPase activity"/>
    <property type="evidence" value="ECO:0007669"/>
    <property type="project" value="TreeGrafter"/>
</dbReference>
<accession>A0A4W5RKD2</accession>
<dbReference type="InterPro" id="IPR053082">
    <property type="entry name" value="Nuclear_GTPase_SLIP-GC"/>
</dbReference>
<reference evidence="1" key="2">
    <citation type="submission" date="2025-08" db="UniProtKB">
        <authorList>
            <consortium name="Ensembl"/>
        </authorList>
    </citation>
    <scope>IDENTIFICATION</scope>
</reference>
<proteinExistence type="predicted"/>
<keyword evidence="2" id="KW-1185">Reference proteome</keyword>
<name>A0A4W5RKD2_9TELE</name>
<dbReference type="Ensembl" id="ENSHHUT00000087509.1">
    <property type="protein sequence ID" value="ENSHHUP00000084854.1"/>
    <property type="gene ID" value="ENSHHUG00000049179.1"/>
</dbReference>
<evidence type="ECO:0000313" key="2">
    <source>
        <dbReference type="Proteomes" id="UP000314982"/>
    </source>
</evidence>
<reference evidence="1" key="3">
    <citation type="submission" date="2025-09" db="UniProtKB">
        <authorList>
            <consortium name="Ensembl"/>
        </authorList>
    </citation>
    <scope>IDENTIFICATION</scope>
</reference>
<protein>
    <submittedName>
        <fullName evidence="1">Uncharacterized protein</fullName>
    </submittedName>
</protein>
<dbReference type="InterPro" id="IPR027417">
    <property type="entry name" value="P-loop_NTPase"/>
</dbReference>
<dbReference type="AlphaFoldDB" id="A0A4W5RKD2"/>
<dbReference type="PANTHER" id="PTHR47308">
    <property type="entry name" value="NUCLEAR GTPASE SLIP-GC"/>
    <property type="match status" value="1"/>
</dbReference>
<dbReference type="SUPFAM" id="SSF52540">
    <property type="entry name" value="P-loop containing nucleoside triphosphate hydrolases"/>
    <property type="match status" value="1"/>
</dbReference>
<organism evidence="1 2">
    <name type="scientific">Hucho hucho</name>
    <name type="common">huchen</name>
    <dbReference type="NCBI Taxonomy" id="62062"/>
    <lineage>
        <taxon>Eukaryota</taxon>
        <taxon>Metazoa</taxon>
        <taxon>Chordata</taxon>
        <taxon>Craniata</taxon>
        <taxon>Vertebrata</taxon>
        <taxon>Euteleostomi</taxon>
        <taxon>Actinopterygii</taxon>
        <taxon>Neopterygii</taxon>
        <taxon>Teleostei</taxon>
        <taxon>Protacanthopterygii</taxon>
        <taxon>Salmoniformes</taxon>
        <taxon>Salmonidae</taxon>
        <taxon>Salmoninae</taxon>
        <taxon>Hucho</taxon>
    </lineage>
</organism>
<reference evidence="2" key="1">
    <citation type="submission" date="2018-06" db="EMBL/GenBank/DDBJ databases">
        <title>Genome assembly of Danube salmon.</title>
        <authorList>
            <person name="Macqueen D.J."/>
            <person name="Gundappa M.K."/>
        </authorList>
    </citation>
    <scope>NUCLEOTIDE SEQUENCE [LARGE SCALE GENOMIC DNA]</scope>
</reference>
<dbReference type="PANTHER" id="PTHR47308:SF1">
    <property type="entry name" value="NUCLEAR GTPASE SLIP-GC"/>
    <property type="match status" value="1"/>
</dbReference>
<dbReference type="GeneTree" id="ENSGT00940000170941"/>
<dbReference type="Gene3D" id="3.40.50.300">
    <property type="entry name" value="P-loop containing nucleotide triphosphate hydrolases"/>
    <property type="match status" value="1"/>
</dbReference>